<protein>
    <submittedName>
        <fullName evidence="1">Uncharacterized protein</fullName>
    </submittedName>
</protein>
<evidence type="ECO:0000313" key="1">
    <source>
        <dbReference type="EMBL" id="KAJ8111737.1"/>
    </source>
</evidence>
<name>A0ACC2I9C2_9PLEO</name>
<accession>A0ACC2I9C2</accession>
<evidence type="ECO:0000313" key="2">
    <source>
        <dbReference type="Proteomes" id="UP001153331"/>
    </source>
</evidence>
<sequence length="517" mass="56470">MISKQKGFFHQQSHSTASALPQYAQHAPSSNLCHSALQTTTRQGRPALTGSGNKGRRSETIPQATETSRQPGRQKVSLSTFIRPSTSLAYADSNAPWLLLLFIPAAFSFVCPTEVLAFQSCYEEFHERHCSIAFVSVDTKHSLWHWQSVPRQYGGLGNIDIPLLSDATHKIGRDYGVLVEEEGVSLRGMFIIDGEGLVQQITLNNLSVGRSVLEALRLLEAFQAVAKHGVLCPIDWKPNSQASDTLNTISNTLVESYEDRLANLQKGQRKRFVMVPCRANDAAEFGDVQVTDLDAKHKTRNSTESVPHADFVEARGPKVSISSTDSSNGASQVTPTAQDPPSSPGHTNCTPRVLPPTPQRSIEEEINNVKKSPPSPITAVATPIATPSTQDPPPLKLQSQERTARHSRGHHSTHHSQSAHSYSPRRPQHLAPGPNTYESQGGSYVVLEFADPISSPMEERAGAESRNELERGVEARGQQLFGAAALDAVGQQWYDQPEPDKTAGYVPGNQEDQCRAE</sequence>
<reference evidence="1" key="1">
    <citation type="submission" date="2022-11" db="EMBL/GenBank/DDBJ databases">
        <title>Genome Sequence of Boeremia exigua.</title>
        <authorList>
            <person name="Buettner E."/>
        </authorList>
    </citation>
    <scope>NUCLEOTIDE SEQUENCE</scope>
    <source>
        <strain evidence="1">CU02</strain>
    </source>
</reference>
<gene>
    <name evidence="1" type="ORF">OPT61_g5733</name>
</gene>
<dbReference type="Proteomes" id="UP001153331">
    <property type="component" value="Unassembled WGS sequence"/>
</dbReference>
<proteinExistence type="predicted"/>
<comment type="caution">
    <text evidence="1">The sequence shown here is derived from an EMBL/GenBank/DDBJ whole genome shotgun (WGS) entry which is preliminary data.</text>
</comment>
<dbReference type="EMBL" id="JAPHNI010000379">
    <property type="protein sequence ID" value="KAJ8111737.1"/>
    <property type="molecule type" value="Genomic_DNA"/>
</dbReference>
<organism evidence="1 2">
    <name type="scientific">Boeremia exigua</name>
    <dbReference type="NCBI Taxonomy" id="749465"/>
    <lineage>
        <taxon>Eukaryota</taxon>
        <taxon>Fungi</taxon>
        <taxon>Dikarya</taxon>
        <taxon>Ascomycota</taxon>
        <taxon>Pezizomycotina</taxon>
        <taxon>Dothideomycetes</taxon>
        <taxon>Pleosporomycetidae</taxon>
        <taxon>Pleosporales</taxon>
        <taxon>Pleosporineae</taxon>
        <taxon>Didymellaceae</taxon>
        <taxon>Boeremia</taxon>
    </lineage>
</organism>
<keyword evidence="2" id="KW-1185">Reference proteome</keyword>